<dbReference type="Proteomes" id="UP000694844">
    <property type="component" value="Chromosome 3"/>
</dbReference>
<evidence type="ECO:0000256" key="3">
    <source>
        <dbReference type="ARBA" id="ARBA00022692"/>
    </source>
</evidence>
<dbReference type="RefSeq" id="XP_022327929.1">
    <property type="nucleotide sequence ID" value="XM_022472221.1"/>
</dbReference>
<evidence type="ECO:0000256" key="2">
    <source>
        <dbReference type="ARBA" id="ARBA00008969"/>
    </source>
</evidence>
<keyword evidence="3 8" id="KW-0812">Transmembrane</keyword>
<dbReference type="KEGG" id="cvn:111127162"/>
<evidence type="ECO:0000256" key="4">
    <source>
        <dbReference type="ARBA" id="ARBA00022787"/>
    </source>
</evidence>
<evidence type="ECO:0000256" key="6">
    <source>
        <dbReference type="ARBA" id="ARBA00023128"/>
    </source>
</evidence>
<keyword evidence="7 8" id="KW-0472">Membrane</keyword>
<evidence type="ECO:0000313" key="9">
    <source>
        <dbReference type="Proteomes" id="UP000694844"/>
    </source>
</evidence>
<gene>
    <name evidence="10" type="primary">LOC111127162</name>
</gene>
<feature type="transmembrane region" description="Helical" evidence="8">
    <location>
        <begin position="20"/>
        <end position="41"/>
    </location>
</feature>
<proteinExistence type="inferred from homology"/>
<name>A0A8B8DK00_CRAVI</name>
<comment type="subcellular location">
    <subcellularLocation>
        <location evidence="1">Mitochondrion outer membrane</location>
    </subcellularLocation>
</comment>
<evidence type="ECO:0000256" key="8">
    <source>
        <dbReference type="SAM" id="Phobius"/>
    </source>
</evidence>
<protein>
    <submittedName>
        <fullName evidence="10">Mitoguardin 2-like</fullName>
    </submittedName>
</protein>
<evidence type="ECO:0000256" key="7">
    <source>
        <dbReference type="ARBA" id="ARBA00023136"/>
    </source>
</evidence>
<evidence type="ECO:0000256" key="1">
    <source>
        <dbReference type="ARBA" id="ARBA00004294"/>
    </source>
</evidence>
<reference evidence="10" key="1">
    <citation type="submission" date="2025-08" db="UniProtKB">
        <authorList>
            <consortium name="RefSeq"/>
        </authorList>
    </citation>
    <scope>IDENTIFICATION</scope>
    <source>
        <tissue evidence="10">Whole sample</tissue>
    </source>
</reference>
<dbReference type="GO" id="GO:0005741">
    <property type="term" value="C:mitochondrial outer membrane"/>
    <property type="evidence" value="ECO:0007669"/>
    <property type="project" value="UniProtKB-SubCell"/>
</dbReference>
<dbReference type="PANTHER" id="PTHR21508">
    <property type="entry name" value="MITOGUARDIN"/>
    <property type="match status" value="1"/>
</dbReference>
<sequence>MPYPDWKMLQIPKLKVMWPTRITTISVTLGMAIMGMLAYYFRSQRKMKKKNLKGNLEQSSRRINLPNGDIYGQTHSRYTESPSSLLNSLKQKSLSGSVSSIGGASSASTITHQLVDTSHMSPTQLCKLGYETLQQAVIYWEDGLMKLSFNEDSSKPAILDPETAELQHQMDQLLDTAYRMIDTYERRAERQADHIALESAMAAFTETDLQSERTRSFDGGSLSDQDSFVSATDMANLSDLENHREMFQHLPLYEAGLLELKHGHVPCRTLRTEMTQCISDTEFLAKLHCIRLAFNIIFQQSSQRDYFKTMGKQMIGDLLIRADRDPDEFYTTYNAMMDFVEAEDSWLKIEEELKGRGVKCMTFYDIVLDFILMDAFDDLENPPSSVIAVIQNRWLSNSFKETALSTAVWSVLKAKRRMLKFSDGFISKFYAISEHTSPVLAWGFMGPESNLKELCLFFKESVLKFLRDMFSFEYVRYTTVEELADDIARLLRNRIEEAADRISPEKLEF</sequence>
<dbReference type="PANTHER" id="PTHR21508:SF5">
    <property type="entry name" value="MITOGUARDIN"/>
    <property type="match status" value="1"/>
</dbReference>
<dbReference type="Pfam" id="PF10265">
    <property type="entry name" value="Miga"/>
    <property type="match status" value="1"/>
</dbReference>
<dbReference type="OrthoDB" id="8880065at2759"/>
<dbReference type="GeneID" id="111127162"/>
<keyword evidence="4" id="KW-1000">Mitochondrion outer membrane</keyword>
<accession>A0A8B8DK00</accession>
<keyword evidence="5 8" id="KW-1133">Transmembrane helix</keyword>
<evidence type="ECO:0000256" key="5">
    <source>
        <dbReference type="ARBA" id="ARBA00022989"/>
    </source>
</evidence>
<keyword evidence="6" id="KW-0496">Mitochondrion</keyword>
<organism evidence="9 10">
    <name type="scientific">Crassostrea virginica</name>
    <name type="common">Eastern oyster</name>
    <dbReference type="NCBI Taxonomy" id="6565"/>
    <lineage>
        <taxon>Eukaryota</taxon>
        <taxon>Metazoa</taxon>
        <taxon>Spiralia</taxon>
        <taxon>Lophotrochozoa</taxon>
        <taxon>Mollusca</taxon>
        <taxon>Bivalvia</taxon>
        <taxon>Autobranchia</taxon>
        <taxon>Pteriomorphia</taxon>
        <taxon>Ostreida</taxon>
        <taxon>Ostreoidea</taxon>
        <taxon>Ostreidae</taxon>
        <taxon>Crassostrea</taxon>
    </lineage>
</organism>
<evidence type="ECO:0000313" key="10">
    <source>
        <dbReference type="RefSeq" id="XP_022327929.1"/>
    </source>
</evidence>
<comment type="similarity">
    <text evidence="2">Belongs to the mitoguardin family.</text>
</comment>
<keyword evidence="9" id="KW-1185">Reference proteome</keyword>
<dbReference type="InterPro" id="IPR019392">
    <property type="entry name" value="Miga"/>
</dbReference>
<dbReference type="AlphaFoldDB" id="A0A8B8DK00"/>
<dbReference type="GO" id="GO:0008053">
    <property type="term" value="P:mitochondrial fusion"/>
    <property type="evidence" value="ECO:0007669"/>
    <property type="project" value="InterPro"/>
</dbReference>